<dbReference type="Proteomes" id="UP000337909">
    <property type="component" value="Unassembled WGS sequence"/>
</dbReference>
<evidence type="ECO:0000313" key="2">
    <source>
        <dbReference type="EMBL" id="VVO20575.1"/>
    </source>
</evidence>
<dbReference type="AlphaFoldDB" id="A0A5E7E1L1"/>
<reference evidence="2 3" key="1">
    <citation type="submission" date="2019-09" db="EMBL/GenBank/DDBJ databases">
        <authorList>
            <person name="Chandra G."/>
            <person name="Truman W A."/>
        </authorList>
    </citation>
    <scope>NUCLEOTIDE SEQUENCE [LARGE SCALE GENOMIC DNA]</scope>
    <source>
        <strain evidence="2">PS691</strain>
    </source>
</reference>
<feature type="region of interest" description="Disordered" evidence="1">
    <location>
        <begin position="51"/>
        <end position="74"/>
    </location>
</feature>
<feature type="compositionally biased region" description="Polar residues" evidence="1">
    <location>
        <begin position="55"/>
        <end position="74"/>
    </location>
</feature>
<organism evidence="2 3">
    <name type="scientific">Pseudomonas fluorescens</name>
    <dbReference type="NCBI Taxonomy" id="294"/>
    <lineage>
        <taxon>Bacteria</taxon>
        <taxon>Pseudomonadati</taxon>
        <taxon>Pseudomonadota</taxon>
        <taxon>Gammaproteobacteria</taxon>
        <taxon>Pseudomonadales</taxon>
        <taxon>Pseudomonadaceae</taxon>
        <taxon>Pseudomonas</taxon>
    </lineage>
</organism>
<protein>
    <submittedName>
        <fullName evidence="2">Uncharacterized protein</fullName>
    </submittedName>
</protein>
<sequence>MIAECHTRRESLNSNDSAAWNYSMEGYCSSGTVGKSWLARKRHTIRPALLPGTQEVGNDQQIAERGTSSDFLHP</sequence>
<proteinExistence type="predicted"/>
<evidence type="ECO:0000256" key="1">
    <source>
        <dbReference type="SAM" id="MobiDB-lite"/>
    </source>
</evidence>
<gene>
    <name evidence="2" type="ORF">PS691_04156</name>
</gene>
<dbReference type="EMBL" id="CABVHQ010000048">
    <property type="protein sequence ID" value="VVO20575.1"/>
    <property type="molecule type" value="Genomic_DNA"/>
</dbReference>
<name>A0A5E7E1L1_PSEFL</name>
<evidence type="ECO:0000313" key="3">
    <source>
        <dbReference type="Proteomes" id="UP000337909"/>
    </source>
</evidence>
<accession>A0A5E7E1L1</accession>